<organism evidence="6 7">
    <name type="scientific">Paenibacillus cisolokensis</name>
    <dbReference type="NCBI Taxonomy" id="1658519"/>
    <lineage>
        <taxon>Bacteria</taxon>
        <taxon>Bacillati</taxon>
        <taxon>Bacillota</taxon>
        <taxon>Bacilli</taxon>
        <taxon>Bacillales</taxon>
        <taxon>Paenibacillaceae</taxon>
        <taxon>Paenibacillus</taxon>
    </lineage>
</organism>
<evidence type="ECO:0000313" key="7">
    <source>
        <dbReference type="Proteomes" id="UP000680304"/>
    </source>
</evidence>
<comment type="similarity">
    <text evidence="2">Belongs to the membrane fusion protein (MFP) (TC 8.A.1) family.</text>
</comment>
<feature type="chain" id="PRO_5046145407" evidence="4">
    <location>
        <begin position="17"/>
        <end position="336"/>
    </location>
</feature>
<evidence type="ECO:0000256" key="1">
    <source>
        <dbReference type="ARBA" id="ARBA00004196"/>
    </source>
</evidence>
<dbReference type="EMBL" id="BOVJ01000098">
    <property type="protein sequence ID" value="GIQ64509.1"/>
    <property type="molecule type" value="Genomic_DNA"/>
</dbReference>
<reference evidence="6 7" key="1">
    <citation type="submission" date="2021-04" db="EMBL/GenBank/DDBJ databases">
        <title>Draft genome sequence of Paenibacillus cisolokensis, LC2-13A.</title>
        <authorList>
            <person name="Uke A."/>
            <person name="Chhe C."/>
            <person name="Baramee S."/>
            <person name="Kosugi A."/>
        </authorList>
    </citation>
    <scope>NUCLEOTIDE SEQUENCE [LARGE SCALE GENOMIC DNA]</scope>
    <source>
        <strain evidence="6 7">LC2-13A</strain>
    </source>
</reference>
<dbReference type="Gene3D" id="2.40.50.100">
    <property type="match status" value="1"/>
</dbReference>
<evidence type="ECO:0000256" key="2">
    <source>
        <dbReference type="ARBA" id="ARBA00009477"/>
    </source>
</evidence>
<dbReference type="Proteomes" id="UP000680304">
    <property type="component" value="Unassembled WGS sequence"/>
</dbReference>
<dbReference type="PANTHER" id="PTHR32347">
    <property type="entry name" value="EFFLUX SYSTEM COMPONENT YKNX-RELATED"/>
    <property type="match status" value="1"/>
</dbReference>
<protein>
    <submittedName>
        <fullName evidence="6">Macrolide-specific efflux protein MacA</fullName>
    </submittedName>
</protein>
<keyword evidence="7" id="KW-1185">Reference proteome</keyword>
<dbReference type="InterPro" id="IPR006143">
    <property type="entry name" value="RND_pump_MFP"/>
</dbReference>
<keyword evidence="4" id="KW-0732">Signal</keyword>
<dbReference type="PANTHER" id="PTHR32347:SF23">
    <property type="entry name" value="BLL5650 PROTEIN"/>
    <property type="match status" value="1"/>
</dbReference>
<comment type="caution">
    <text evidence="6">The sequence shown here is derived from an EMBL/GenBank/DDBJ whole genome shotgun (WGS) entry which is preliminary data.</text>
</comment>
<proteinExistence type="inferred from homology"/>
<feature type="domain" description="CzcB-like barrel-sandwich hybrid" evidence="5">
    <location>
        <begin position="74"/>
        <end position="190"/>
    </location>
</feature>
<sequence length="336" mass="36321">MPAALTAILAASLAIAGCSLLPVEEEPLQPPLVEPAQEQLDIVEVGRSDIQTFLKGTANFVSSTVEPLSFKESGGRIKSINVMLGEEVEAGDLLAELETGDLAHQIDMQRLSVERAQLLYKQAESSGANEIDLRLREIDLERELKSLKAMEDRLGQARLVAPIPGVVIFVQTLNTGDSVGAYQPIVTVADPSRVQLTYVASESRELNGLEVGMPVALKYKGKEYAGKVLQTPSSTPLGADPAKAERNAVTIVLGIDNPPPDVQIGHSAEMTIPLQSRKNVIVLPRSAIRSYMGRNYVQIVEGERRKEVDIEVGLTTPTEVEIVKGLEEGQKVVLNN</sequence>
<feature type="signal peptide" evidence="4">
    <location>
        <begin position="1"/>
        <end position="16"/>
    </location>
</feature>
<keyword evidence="3" id="KW-0175">Coiled coil</keyword>
<evidence type="ECO:0000256" key="3">
    <source>
        <dbReference type="ARBA" id="ARBA00023054"/>
    </source>
</evidence>
<dbReference type="SUPFAM" id="SSF111369">
    <property type="entry name" value="HlyD-like secretion proteins"/>
    <property type="match status" value="1"/>
</dbReference>
<dbReference type="Gene3D" id="2.40.30.170">
    <property type="match status" value="1"/>
</dbReference>
<name>A0ABQ4N8E4_9BACL</name>
<dbReference type="Pfam" id="PF25973">
    <property type="entry name" value="BSH_CzcB"/>
    <property type="match status" value="1"/>
</dbReference>
<evidence type="ECO:0000259" key="5">
    <source>
        <dbReference type="Pfam" id="PF25973"/>
    </source>
</evidence>
<evidence type="ECO:0000313" key="6">
    <source>
        <dbReference type="EMBL" id="GIQ64509.1"/>
    </source>
</evidence>
<dbReference type="InterPro" id="IPR058647">
    <property type="entry name" value="BSH_CzcB-like"/>
</dbReference>
<gene>
    <name evidence="6" type="ORF">PACILC2_30770</name>
</gene>
<evidence type="ECO:0000256" key="4">
    <source>
        <dbReference type="SAM" id="SignalP"/>
    </source>
</evidence>
<dbReference type="InterPro" id="IPR050465">
    <property type="entry name" value="UPF0194_transport"/>
</dbReference>
<dbReference type="Gene3D" id="2.40.420.20">
    <property type="match status" value="1"/>
</dbReference>
<dbReference type="NCBIfam" id="TIGR01730">
    <property type="entry name" value="RND_mfp"/>
    <property type="match status" value="1"/>
</dbReference>
<accession>A0ABQ4N8E4</accession>
<comment type="subcellular location">
    <subcellularLocation>
        <location evidence="1">Cell envelope</location>
    </subcellularLocation>
</comment>